<dbReference type="InterPro" id="IPR050987">
    <property type="entry name" value="AtrR-like"/>
</dbReference>
<dbReference type="SUPFAM" id="SSF57701">
    <property type="entry name" value="Zn2/Cys6 DNA-binding domain"/>
    <property type="match status" value="1"/>
</dbReference>
<reference evidence="5 6" key="1">
    <citation type="journal article" date="2014" name="Proc. Natl. Acad. Sci. U.S.A.">
        <title>Trajectory and genomic determinants of fungal-pathogen speciation and host adaptation.</title>
        <authorList>
            <person name="Hu X."/>
            <person name="Xiao G."/>
            <person name="Zheng P."/>
            <person name="Shang Y."/>
            <person name="Su Y."/>
            <person name="Zhang X."/>
            <person name="Liu X."/>
            <person name="Zhan S."/>
            <person name="St Leger R.J."/>
            <person name="Wang C."/>
        </authorList>
    </citation>
    <scope>NUCLEOTIDE SEQUENCE [LARGE SCALE GENOMIC DNA]</scope>
    <source>
        <strain evidence="5 6">ARSEF 549</strain>
    </source>
</reference>
<keyword evidence="1" id="KW-0479">Metal-binding</keyword>
<dbReference type="GO" id="GO:0003677">
    <property type="term" value="F:DNA binding"/>
    <property type="evidence" value="ECO:0007669"/>
    <property type="project" value="InterPro"/>
</dbReference>
<dbReference type="CDD" id="cd12148">
    <property type="entry name" value="fungal_TF_MHR"/>
    <property type="match status" value="1"/>
</dbReference>
<dbReference type="Pfam" id="PF00172">
    <property type="entry name" value="Zn_clus"/>
    <property type="match status" value="1"/>
</dbReference>
<proteinExistence type="predicted"/>
<dbReference type="GO" id="GO:0006351">
    <property type="term" value="P:DNA-templated transcription"/>
    <property type="evidence" value="ECO:0007669"/>
    <property type="project" value="InterPro"/>
</dbReference>
<dbReference type="EMBL" id="AZNF01000010">
    <property type="protein sequence ID" value="KID63475.1"/>
    <property type="molecule type" value="Genomic_DNA"/>
</dbReference>
<dbReference type="HOGENOM" id="CLU_005767_1_0_1"/>
<accession>A0A0B4EN32</accession>
<dbReference type="AlphaFoldDB" id="A0A0B4EN32"/>
<evidence type="ECO:0000256" key="1">
    <source>
        <dbReference type="ARBA" id="ARBA00022723"/>
    </source>
</evidence>
<feature type="region of interest" description="Disordered" evidence="3">
    <location>
        <begin position="59"/>
        <end position="109"/>
    </location>
</feature>
<evidence type="ECO:0000259" key="4">
    <source>
        <dbReference type="PROSITE" id="PS50048"/>
    </source>
</evidence>
<dbReference type="Pfam" id="PF04082">
    <property type="entry name" value="Fungal_trans"/>
    <property type="match status" value="1"/>
</dbReference>
<gene>
    <name evidence="5" type="ORF">MAN_07676</name>
</gene>
<evidence type="ECO:0000256" key="3">
    <source>
        <dbReference type="SAM" id="MobiDB-lite"/>
    </source>
</evidence>
<feature type="compositionally biased region" description="Basic and acidic residues" evidence="3">
    <location>
        <begin position="59"/>
        <end position="68"/>
    </location>
</feature>
<feature type="compositionally biased region" description="Basic and acidic residues" evidence="3">
    <location>
        <begin position="94"/>
        <end position="109"/>
    </location>
</feature>
<dbReference type="InterPro" id="IPR001138">
    <property type="entry name" value="Zn2Cys6_DnaBD"/>
</dbReference>
<feature type="domain" description="Zn(2)-C6 fungal-type" evidence="4">
    <location>
        <begin position="21"/>
        <end position="48"/>
    </location>
</feature>
<evidence type="ECO:0000313" key="5">
    <source>
        <dbReference type="EMBL" id="KID63475.1"/>
    </source>
</evidence>
<evidence type="ECO:0000256" key="2">
    <source>
        <dbReference type="ARBA" id="ARBA00023242"/>
    </source>
</evidence>
<dbReference type="PANTHER" id="PTHR46910">
    <property type="entry name" value="TRANSCRIPTION FACTOR PDR1"/>
    <property type="match status" value="1"/>
</dbReference>
<evidence type="ECO:0000313" key="6">
    <source>
        <dbReference type="Proteomes" id="UP000031186"/>
    </source>
</evidence>
<protein>
    <submittedName>
        <fullName evidence="5">Transcription factor, fungi</fullName>
    </submittedName>
</protein>
<dbReference type="GO" id="GO:0008270">
    <property type="term" value="F:zinc ion binding"/>
    <property type="evidence" value="ECO:0007669"/>
    <property type="project" value="InterPro"/>
</dbReference>
<dbReference type="OrthoDB" id="3266505at2759"/>
<keyword evidence="2" id="KW-0539">Nucleus</keyword>
<dbReference type="PROSITE" id="PS50048">
    <property type="entry name" value="ZN2_CY6_FUNGAL_2"/>
    <property type="match status" value="1"/>
</dbReference>
<dbReference type="VEuPathDB" id="FungiDB:MAN_07676"/>
<dbReference type="PANTHER" id="PTHR46910:SF17">
    <property type="entry name" value="SCFA-RELATED"/>
    <property type="match status" value="1"/>
</dbReference>
<dbReference type="Proteomes" id="UP000031186">
    <property type="component" value="Unassembled WGS sequence"/>
</dbReference>
<sequence length="804" mass="88425">MSSRLQQQDTAKQSPGKVTSACQRCRRQNDQCDIHRPCTLCARANADCLPSSRWRVETGQKRASDTGRRVGSQTAHAAQRLRRSRRDTVAGTSHETDEQQPRQDVPQRRLERIVAESPAGTTWNSSSTIHLVQEAFQHHDAATPQDSATSAFSASQWAYPEVPRGRKKLKHGIENPLHRLLPRRAHRDLGQNVAKPSATSAMEKELLDILPPHDSGLVLINNYFDKIHWFMLLFHQTDFRDKFEQLHTRRQQGPANVPASQCGYMAVLLAVCAISIEYTTPSQKDDLMRKGIQPDHLKERILSALRLRLLDILAMGSLEAVQTCVLLSSYYLYHGQPELAWPLCGCAQRIAQALNLHRNVKSLGGSEHGQTSQPVIAARQRCWWAVYEIETTCAMMYGFPSSISDQDCDAEALDPHDESSASTAGFAPSPEPNLLVYKCAMSSLTRIVKCALTDLYGNPSNVDNAKRSDSGHTARLHSLMSKVSGLDKTLAQWLDGLPVKLRPTELDLKSSLGCPLPAQHNNHVSFREQLFQLQALALKLAYENSRILIHRPLLSFNMAASEGGSARQAASPDPFQHSVETCRDAALQIAMTGSIPIFHHATKTYIVSFVSLHLFTAGVTLCIMASLDPLRPQSHESKVGIRALMEMQNVLKTKSIVATQGLGILRNLLSLVMAKEIDVMFQPGAVGVGDEPETRNTLPAGAQPQIAEPNALYQSDGDAAAETPRPEGHDDTALRAQDLGSGADFGFCENLGMTEALLDFEQVIGYSGGHLASGQQSASLGDSLPTNQFVGQDQGWLWGWNLDV</sequence>
<dbReference type="InterPro" id="IPR007219">
    <property type="entry name" value="XnlR_reg_dom"/>
</dbReference>
<dbReference type="InterPro" id="IPR036864">
    <property type="entry name" value="Zn2-C6_fun-type_DNA-bd_sf"/>
</dbReference>
<keyword evidence="6" id="KW-1185">Reference proteome</keyword>
<comment type="caution">
    <text evidence="5">The sequence shown here is derived from an EMBL/GenBank/DDBJ whole genome shotgun (WGS) entry which is preliminary data.</text>
</comment>
<dbReference type="CDD" id="cd00067">
    <property type="entry name" value="GAL4"/>
    <property type="match status" value="1"/>
</dbReference>
<feature type="non-terminal residue" evidence="5">
    <location>
        <position position="1"/>
    </location>
</feature>
<name>A0A0B4EN32_METAF</name>
<dbReference type="GO" id="GO:0000981">
    <property type="term" value="F:DNA-binding transcription factor activity, RNA polymerase II-specific"/>
    <property type="evidence" value="ECO:0007669"/>
    <property type="project" value="InterPro"/>
</dbReference>
<dbReference type="SMART" id="SM00906">
    <property type="entry name" value="Fungal_trans"/>
    <property type="match status" value="1"/>
</dbReference>
<feature type="region of interest" description="Disordered" evidence="3">
    <location>
        <begin position="1"/>
        <end position="21"/>
    </location>
</feature>
<organism evidence="5 6">
    <name type="scientific">Metarhizium anisopliae (strain ARSEF 549)</name>
    <dbReference type="NCBI Taxonomy" id="3151832"/>
    <lineage>
        <taxon>Eukaryota</taxon>
        <taxon>Fungi</taxon>
        <taxon>Dikarya</taxon>
        <taxon>Ascomycota</taxon>
        <taxon>Pezizomycotina</taxon>
        <taxon>Sordariomycetes</taxon>
        <taxon>Hypocreomycetidae</taxon>
        <taxon>Hypocreales</taxon>
        <taxon>Clavicipitaceae</taxon>
        <taxon>Metarhizium</taxon>
    </lineage>
</organism>